<evidence type="ECO:0000259" key="1">
    <source>
        <dbReference type="Pfam" id="PF00881"/>
    </source>
</evidence>
<dbReference type="NCBIfam" id="TIGR03605">
    <property type="entry name" value="antibiot_sagB"/>
    <property type="match status" value="1"/>
</dbReference>
<dbReference type="GO" id="GO:0016491">
    <property type="term" value="F:oxidoreductase activity"/>
    <property type="evidence" value="ECO:0007669"/>
    <property type="project" value="InterPro"/>
</dbReference>
<dbReference type="Gene3D" id="3.40.109.10">
    <property type="entry name" value="NADH Oxidase"/>
    <property type="match status" value="1"/>
</dbReference>
<proteinExistence type="predicted"/>
<organism evidence="2">
    <name type="scientific">bioreactor metagenome</name>
    <dbReference type="NCBI Taxonomy" id="1076179"/>
    <lineage>
        <taxon>unclassified sequences</taxon>
        <taxon>metagenomes</taxon>
        <taxon>ecological metagenomes</taxon>
    </lineage>
</organism>
<dbReference type="AlphaFoldDB" id="A0A645EJD3"/>
<accession>A0A645EJD3</accession>
<dbReference type="InterPro" id="IPR029479">
    <property type="entry name" value="Nitroreductase"/>
</dbReference>
<name>A0A645EJD3_9ZZZZ</name>
<dbReference type="InterPro" id="IPR000415">
    <property type="entry name" value="Nitroreductase-like"/>
</dbReference>
<dbReference type="InterPro" id="IPR020051">
    <property type="entry name" value="SagB-type_dehydrogenase"/>
</dbReference>
<dbReference type="Pfam" id="PF00881">
    <property type="entry name" value="Nitroreductase"/>
    <property type="match status" value="1"/>
</dbReference>
<dbReference type="SUPFAM" id="SSF55469">
    <property type="entry name" value="FMN-dependent nitroreductase-like"/>
    <property type="match status" value="1"/>
</dbReference>
<reference evidence="2" key="1">
    <citation type="submission" date="2019-08" db="EMBL/GenBank/DDBJ databases">
        <authorList>
            <person name="Kucharzyk K."/>
            <person name="Murdoch R.W."/>
            <person name="Higgins S."/>
            <person name="Loffler F."/>
        </authorList>
    </citation>
    <scope>NUCLEOTIDE SEQUENCE</scope>
</reference>
<protein>
    <recommendedName>
        <fullName evidence="1">Nitroreductase domain-containing protein</fullName>
    </recommendedName>
</protein>
<feature type="domain" description="Nitroreductase" evidence="1">
    <location>
        <begin position="64"/>
        <end position="243"/>
    </location>
</feature>
<dbReference type="PANTHER" id="PTHR43745">
    <property type="entry name" value="NITROREDUCTASE MJ1384-RELATED"/>
    <property type="match status" value="1"/>
</dbReference>
<dbReference type="CDD" id="cd02142">
    <property type="entry name" value="McbC_SagB-like_oxidoreductase"/>
    <property type="match status" value="1"/>
</dbReference>
<evidence type="ECO:0000313" key="2">
    <source>
        <dbReference type="EMBL" id="MPN01556.1"/>
    </source>
</evidence>
<dbReference type="EMBL" id="VSSQ01047550">
    <property type="protein sequence ID" value="MPN01556.1"/>
    <property type="molecule type" value="Genomic_DNA"/>
</dbReference>
<dbReference type="InterPro" id="IPR052544">
    <property type="entry name" value="Bacteriocin_Proc_Enz"/>
</dbReference>
<dbReference type="PANTHER" id="PTHR43745:SF2">
    <property type="entry name" value="NITROREDUCTASE MJ1384-RELATED"/>
    <property type="match status" value="1"/>
</dbReference>
<sequence length="245" mass="27639">MDKSIGQHFMQLTRYQYLEASGKEQGKPQPCLELEYDKTLQLIDLPEPETFPEINLNLLEFIELRTSTRQFSGRPITLPELSYLLWCTQGVKGTIADKASFRTVPSAGACHAFETYLLINNVEDLEPGLYRFLAFEHKLLPVKLNKDITNEISDACLRQPSVKLSAVTFIWTAVTERMTWKYGERGYRYLHLDAGHVCQNLYLTGESIGCGTCAIAAFDDESLNNALGIDGQSHFVIYCAVIGKK</sequence>
<comment type="caution">
    <text evidence="2">The sequence shown here is derived from an EMBL/GenBank/DDBJ whole genome shotgun (WGS) entry which is preliminary data.</text>
</comment>
<gene>
    <name evidence="2" type="ORF">SDC9_148765</name>
</gene>